<feature type="signal peptide" evidence="2">
    <location>
        <begin position="1"/>
        <end position="17"/>
    </location>
</feature>
<gene>
    <name evidence="4" type="ORF">CHU93_04450</name>
</gene>
<evidence type="ECO:0000256" key="1">
    <source>
        <dbReference type="ARBA" id="ARBA00022801"/>
    </source>
</evidence>
<organism evidence="4 5">
    <name type="scientific">Sandarakinorhabdus cyanobacteriorum</name>
    <dbReference type="NCBI Taxonomy" id="1981098"/>
    <lineage>
        <taxon>Bacteria</taxon>
        <taxon>Pseudomonadati</taxon>
        <taxon>Pseudomonadota</taxon>
        <taxon>Alphaproteobacteria</taxon>
        <taxon>Sphingomonadales</taxon>
        <taxon>Sphingosinicellaceae</taxon>
        <taxon>Sandarakinorhabdus</taxon>
    </lineage>
</organism>
<dbReference type="GO" id="GO:0016787">
    <property type="term" value="F:hydrolase activity"/>
    <property type="evidence" value="ECO:0007669"/>
    <property type="project" value="UniProtKB-KW"/>
</dbReference>
<dbReference type="SUPFAM" id="SSF53474">
    <property type="entry name" value="alpha/beta-Hydrolases"/>
    <property type="match status" value="1"/>
</dbReference>
<feature type="chain" id="PRO_5012536035" description="BD-FAE-like domain-containing protein" evidence="2">
    <location>
        <begin position="18"/>
        <end position="303"/>
    </location>
</feature>
<evidence type="ECO:0000259" key="3">
    <source>
        <dbReference type="Pfam" id="PF20434"/>
    </source>
</evidence>
<dbReference type="InterPro" id="IPR029058">
    <property type="entry name" value="AB_hydrolase_fold"/>
</dbReference>
<protein>
    <recommendedName>
        <fullName evidence="3">BD-FAE-like domain-containing protein</fullName>
    </recommendedName>
</protein>
<dbReference type="EMBL" id="NOXT01000087">
    <property type="protein sequence ID" value="OYQ31292.1"/>
    <property type="molecule type" value="Genomic_DNA"/>
</dbReference>
<dbReference type="Gene3D" id="3.40.50.1820">
    <property type="entry name" value="alpha/beta hydrolase"/>
    <property type="match status" value="1"/>
</dbReference>
<reference evidence="4 5" key="1">
    <citation type="submission" date="2017-07" db="EMBL/GenBank/DDBJ databases">
        <title>Sandarakinorhabdus cyanobacteriorum sp. nov., a novel bacterium isolated from cyanobacterial aggregates in a eutrophic lake.</title>
        <authorList>
            <person name="Cai H."/>
        </authorList>
    </citation>
    <scope>NUCLEOTIDE SEQUENCE [LARGE SCALE GENOMIC DNA]</scope>
    <source>
        <strain evidence="4 5">TH057</strain>
    </source>
</reference>
<feature type="domain" description="BD-FAE-like" evidence="3">
    <location>
        <begin position="56"/>
        <end position="230"/>
    </location>
</feature>
<dbReference type="OrthoDB" id="9771666at2"/>
<accession>A0A255YPY5</accession>
<dbReference type="InterPro" id="IPR049492">
    <property type="entry name" value="BD-FAE-like_dom"/>
</dbReference>
<evidence type="ECO:0000313" key="4">
    <source>
        <dbReference type="EMBL" id="OYQ31292.1"/>
    </source>
</evidence>
<keyword evidence="1" id="KW-0378">Hydrolase</keyword>
<evidence type="ECO:0000256" key="2">
    <source>
        <dbReference type="SAM" id="SignalP"/>
    </source>
</evidence>
<proteinExistence type="predicted"/>
<dbReference type="Pfam" id="PF20434">
    <property type="entry name" value="BD-FAE"/>
    <property type="match status" value="1"/>
</dbReference>
<dbReference type="InterPro" id="IPR050300">
    <property type="entry name" value="GDXG_lipolytic_enzyme"/>
</dbReference>
<comment type="caution">
    <text evidence="4">The sequence shown here is derived from an EMBL/GenBank/DDBJ whole genome shotgun (WGS) entry which is preliminary data.</text>
</comment>
<dbReference type="AlphaFoldDB" id="A0A255YPY5"/>
<evidence type="ECO:0000313" key="5">
    <source>
        <dbReference type="Proteomes" id="UP000216991"/>
    </source>
</evidence>
<sequence>MKRALLIAALLASPALAQRMRPADVDALPASKPVLVEAYGTAPAQVGELRLPAGPGPHPVVIVIHGGCWWKGFATKQNTAALASRLTEKGFATWNIEYRQAGETAPDGKYSGDAGAGWPGTFRDWAAATDHLRELAKRYPLDLARVAVTGHSAGAHAALWVASRHKLPKDSEIASPDPLKIGAVVAIDGPGDPGAEIETFEKGCGVPAGKAMFGGSPAEQPKRWAEGSPQAQLPLGVKSALVSASLFLSPTATAKWVTEARKGKDKASALILGGTGHFEVIAPGSPVWPQVEAFLVEQLKVTP</sequence>
<dbReference type="PANTHER" id="PTHR48081">
    <property type="entry name" value="AB HYDROLASE SUPERFAMILY PROTEIN C4A8.06C"/>
    <property type="match status" value="1"/>
</dbReference>
<keyword evidence="5" id="KW-1185">Reference proteome</keyword>
<dbReference type="RefSeq" id="WP_094472942.1">
    <property type="nucleotide sequence ID" value="NZ_NOXT01000087.1"/>
</dbReference>
<name>A0A255YPY5_9SPHN</name>
<dbReference type="Proteomes" id="UP000216991">
    <property type="component" value="Unassembled WGS sequence"/>
</dbReference>
<keyword evidence="2" id="KW-0732">Signal</keyword>